<dbReference type="GO" id="GO:0015074">
    <property type="term" value="P:DNA integration"/>
    <property type="evidence" value="ECO:0007669"/>
    <property type="project" value="UniProtKB-KW"/>
</dbReference>
<keyword evidence="2" id="KW-0229">DNA integration</keyword>
<dbReference type="SUPFAM" id="SSF53041">
    <property type="entry name" value="Resolvase-like"/>
    <property type="match status" value="1"/>
</dbReference>
<dbReference type="PANTHER" id="PTHR30461:SF2">
    <property type="entry name" value="SERINE RECOMBINASE PINE-RELATED"/>
    <property type="match status" value="1"/>
</dbReference>
<dbReference type="InterPro" id="IPR050639">
    <property type="entry name" value="SSR_resolvase"/>
</dbReference>
<reference evidence="9 10" key="1">
    <citation type="submission" date="2017-05" db="EMBL/GenBank/DDBJ databases">
        <authorList>
            <person name="Song R."/>
            <person name="Chenine A.L."/>
            <person name="Ruprecht R.M."/>
        </authorList>
    </citation>
    <scope>NUCLEOTIDE SEQUENCE [LARGE SCALE GENOMIC DNA]</scope>
    <source>
        <strain evidence="9 10">CECT 8899</strain>
    </source>
</reference>
<dbReference type="GO" id="GO:0000150">
    <property type="term" value="F:DNA strand exchange activity"/>
    <property type="evidence" value="ECO:0007669"/>
    <property type="project" value="UniProtKB-KW"/>
</dbReference>
<dbReference type="InterPro" id="IPR036162">
    <property type="entry name" value="Resolvase-like_N_sf"/>
</dbReference>
<feature type="active site" description="O-(5'-phospho-DNA)-serine intermediate" evidence="6 7">
    <location>
        <position position="58"/>
    </location>
</feature>
<organism evidence="9 10">
    <name type="scientific">Flavimaricola marinus</name>
    <dbReference type="NCBI Taxonomy" id="1819565"/>
    <lineage>
        <taxon>Bacteria</taxon>
        <taxon>Pseudomonadati</taxon>
        <taxon>Pseudomonadota</taxon>
        <taxon>Alphaproteobacteria</taxon>
        <taxon>Rhodobacterales</taxon>
        <taxon>Paracoccaceae</taxon>
        <taxon>Flavimaricola</taxon>
    </lineage>
</organism>
<proteinExistence type="inferred from homology"/>
<evidence type="ECO:0000313" key="10">
    <source>
        <dbReference type="Proteomes" id="UP000201613"/>
    </source>
</evidence>
<evidence type="ECO:0000313" key="9">
    <source>
        <dbReference type="EMBL" id="SMY09847.1"/>
    </source>
</evidence>
<keyword evidence="3" id="KW-0230">DNA invertase</keyword>
<evidence type="ECO:0000256" key="1">
    <source>
        <dbReference type="ARBA" id="ARBA00009913"/>
    </source>
</evidence>
<evidence type="ECO:0000256" key="7">
    <source>
        <dbReference type="PROSITE-ProRule" id="PRU10137"/>
    </source>
</evidence>
<evidence type="ECO:0000256" key="2">
    <source>
        <dbReference type="ARBA" id="ARBA00022908"/>
    </source>
</evidence>
<dbReference type="Pfam" id="PF00239">
    <property type="entry name" value="Resolvase"/>
    <property type="match status" value="1"/>
</dbReference>
<keyword evidence="10" id="KW-1185">Reference proteome</keyword>
<feature type="domain" description="Resolvase/invertase-type recombinase catalytic" evidence="8">
    <location>
        <begin position="50"/>
        <end position="183"/>
    </location>
</feature>
<accession>A0A238LJF7</accession>
<dbReference type="InterPro" id="IPR006119">
    <property type="entry name" value="Resolv_N"/>
</dbReference>
<dbReference type="SMART" id="SM00857">
    <property type="entry name" value="Resolvase"/>
    <property type="match status" value="1"/>
</dbReference>
<dbReference type="PROSITE" id="PS00398">
    <property type="entry name" value="RECOMBINASES_2"/>
    <property type="match status" value="1"/>
</dbReference>
<sequence>MVSEGCLIALIVWETKGIPVSNIREPALAFVHKRSFSSDTLNCKRPVFMPLIGYARVSTEDQTPLPQSEALQTAGCVEIFEEHASGGNRARPVLASVLERVQSGDTLVVVRIDRLARSLSHLLEVIERLEAKGAFFRSLQDPIDTASPQGKFTLQVLGAAAEFERALIRERTKAGLASARAKGRVGGNPGLRAKDPAALRKVRLARQDGYMERLNETAQDWVPHVRRLRPDMAWEDVLRIINGPLPHDRRWSQSRLLRAVKAYVRDGFLPDEVLGRAGRRDTDDRLPAIVAGIKGADPDITLQAICDRLESMRERTPRGRTSWQPSSVKMLLERAERLGLLIRQMD</sequence>
<name>A0A238LJF7_9RHOB</name>
<evidence type="ECO:0000259" key="8">
    <source>
        <dbReference type="PROSITE" id="PS51736"/>
    </source>
</evidence>
<dbReference type="CDD" id="cd03768">
    <property type="entry name" value="SR_ResInv"/>
    <property type="match status" value="1"/>
</dbReference>
<dbReference type="AlphaFoldDB" id="A0A238LJF7"/>
<evidence type="ECO:0000256" key="6">
    <source>
        <dbReference type="PIRSR" id="PIRSR606118-50"/>
    </source>
</evidence>
<keyword evidence="5" id="KW-0233">DNA recombination</keyword>
<gene>
    <name evidence="9" type="primary">hin_3</name>
    <name evidence="9" type="ORF">LOM8899_04019</name>
</gene>
<dbReference type="FunFam" id="3.40.50.1390:FF:000001">
    <property type="entry name" value="DNA recombinase"/>
    <property type="match status" value="1"/>
</dbReference>
<dbReference type="EMBL" id="FXZK01000013">
    <property type="protein sequence ID" value="SMY09847.1"/>
    <property type="molecule type" value="Genomic_DNA"/>
</dbReference>
<dbReference type="PANTHER" id="PTHR30461">
    <property type="entry name" value="DNA-INVERTASE FROM LAMBDOID PROPHAGE"/>
    <property type="match status" value="1"/>
</dbReference>
<dbReference type="GO" id="GO:0003677">
    <property type="term" value="F:DNA binding"/>
    <property type="evidence" value="ECO:0007669"/>
    <property type="project" value="UniProtKB-KW"/>
</dbReference>
<dbReference type="PROSITE" id="PS51736">
    <property type="entry name" value="RECOMBINASES_3"/>
    <property type="match status" value="1"/>
</dbReference>
<dbReference type="InterPro" id="IPR006118">
    <property type="entry name" value="Recombinase_CS"/>
</dbReference>
<keyword evidence="4" id="KW-0238">DNA-binding</keyword>
<dbReference type="PROSITE" id="PS00397">
    <property type="entry name" value="RECOMBINASES_1"/>
    <property type="match status" value="1"/>
</dbReference>
<protein>
    <submittedName>
        <fullName evidence="9">DNA-invertase hin</fullName>
    </submittedName>
</protein>
<dbReference type="Proteomes" id="UP000201613">
    <property type="component" value="Unassembled WGS sequence"/>
</dbReference>
<evidence type="ECO:0000256" key="3">
    <source>
        <dbReference type="ARBA" id="ARBA00023100"/>
    </source>
</evidence>
<evidence type="ECO:0000256" key="5">
    <source>
        <dbReference type="ARBA" id="ARBA00023172"/>
    </source>
</evidence>
<comment type="similarity">
    <text evidence="1">Belongs to the site-specific recombinase resolvase family.</text>
</comment>
<evidence type="ECO:0000256" key="4">
    <source>
        <dbReference type="ARBA" id="ARBA00023125"/>
    </source>
</evidence>
<dbReference type="Gene3D" id="3.40.50.1390">
    <property type="entry name" value="Resolvase, N-terminal catalytic domain"/>
    <property type="match status" value="1"/>
</dbReference>